<evidence type="ECO:0000313" key="2">
    <source>
        <dbReference type="EMBL" id="CAB4994797.1"/>
    </source>
</evidence>
<dbReference type="EMBL" id="CAFBNF010000034">
    <property type="protein sequence ID" value="CAB4935327.1"/>
    <property type="molecule type" value="Genomic_DNA"/>
</dbReference>
<evidence type="ECO:0000313" key="1">
    <source>
        <dbReference type="EMBL" id="CAB4935327.1"/>
    </source>
</evidence>
<dbReference type="EMBL" id="CAFBOZ010000025">
    <property type="protein sequence ID" value="CAB4994797.1"/>
    <property type="molecule type" value="Genomic_DNA"/>
</dbReference>
<name>A0A6J7IYA6_9ZZZZ</name>
<dbReference type="SUPFAM" id="SSF53795">
    <property type="entry name" value="PEP carboxykinase-like"/>
    <property type="match status" value="1"/>
</dbReference>
<protein>
    <submittedName>
        <fullName evidence="1">Unannotated protein</fullName>
    </submittedName>
</protein>
<dbReference type="InterPro" id="IPR027417">
    <property type="entry name" value="P-loop_NTPase"/>
</dbReference>
<sequence>MPPSVRAYGTVFASELPLVGFEPTNEPADVEIVFGDVPLSIDAPSAHRMFWAATPHEVLFDVPGLMRVHVADGRRITVAPAGDPFDIDGTLESLLTGTPIAAALMQRGEMVLHGSAALIEGGALVVTGLNGSGKSSVVSALSALGLPIVCDNLAVVTPCNAEDGGGWLVQPGSSTVKLWHDMAVALNQPVETAPRISADVNKFRFDVAAMLSPVPVRAVVHLERAGLSEPQLKRLDDAEATAMVMRDHFRGKIARVSRPSALADSASLAQAVPVYSCLRPAAGIDPGVLAQFILGGLE</sequence>
<organism evidence="1">
    <name type="scientific">freshwater metagenome</name>
    <dbReference type="NCBI Taxonomy" id="449393"/>
    <lineage>
        <taxon>unclassified sequences</taxon>
        <taxon>metagenomes</taxon>
        <taxon>ecological metagenomes</taxon>
    </lineage>
</organism>
<accession>A0A6J7IYA6</accession>
<dbReference type="AlphaFoldDB" id="A0A6J7IYA6"/>
<dbReference type="Gene3D" id="3.40.50.300">
    <property type="entry name" value="P-loop containing nucleotide triphosphate hydrolases"/>
    <property type="match status" value="1"/>
</dbReference>
<gene>
    <name evidence="1" type="ORF">UFOPK3773_00495</name>
    <name evidence="2" type="ORF">UFOPK3992_00282</name>
</gene>
<proteinExistence type="predicted"/>
<reference evidence="1" key="1">
    <citation type="submission" date="2020-05" db="EMBL/GenBank/DDBJ databases">
        <authorList>
            <person name="Chiriac C."/>
            <person name="Salcher M."/>
            <person name="Ghai R."/>
            <person name="Kavagutti S V."/>
        </authorList>
    </citation>
    <scope>NUCLEOTIDE SEQUENCE</scope>
</reference>